<proteinExistence type="inferred from homology"/>
<dbReference type="Proteomes" id="UP001187192">
    <property type="component" value="Unassembled WGS sequence"/>
</dbReference>
<evidence type="ECO:0000313" key="9">
    <source>
        <dbReference type="EMBL" id="GMN36530.1"/>
    </source>
</evidence>
<evidence type="ECO:0000313" key="10">
    <source>
        <dbReference type="Proteomes" id="UP001187192"/>
    </source>
</evidence>
<keyword evidence="6 8" id="KW-0326">Glycosidase</keyword>
<dbReference type="InterPro" id="IPR012334">
    <property type="entry name" value="Pectin_lyas_fold"/>
</dbReference>
<dbReference type="GO" id="GO:0071555">
    <property type="term" value="P:cell wall organization"/>
    <property type="evidence" value="ECO:0007669"/>
    <property type="project" value="UniProtKB-KW"/>
</dbReference>
<dbReference type="GO" id="GO:0005975">
    <property type="term" value="P:carbohydrate metabolic process"/>
    <property type="evidence" value="ECO:0007669"/>
    <property type="project" value="InterPro"/>
</dbReference>
<keyword evidence="7" id="KW-0961">Cell wall biogenesis/degradation</keyword>
<keyword evidence="5 8" id="KW-0378">Hydrolase</keyword>
<name>A0AA87ZNH3_FICCA</name>
<evidence type="ECO:0000256" key="6">
    <source>
        <dbReference type="ARBA" id="ARBA00023295"/>
    </source>
</evidence>
<evidence type="ECO:0000256" key="8">
    <source>
        <dbReference type="RuleBase" id="RU361169"/>
    </source>
</evidence>
<dbReference type="EMBL" id="BTGU01000006">
    <property type="protein sequence ID" value="GMN36530.1"/>
    <property type="molecule type" value="Genomic_DNA"/>
</dbReference>
<dbReference type="AlphaFoldDB" id="A0AA87ZNH3"/>
<dbReference type="Gramene" id="FCD_00005936-RA">
    <property type="protein sequence ID" value="FCD_00005936-RA:cds"/>
    <property type="gene ID" value="FCD_00005936"/>
</dbReference>
<evidence type="ECO:0000256" key="5">
    <source>
        <dbReference type="ARBA" id="ARBA00022801"/>
    </source>
</evidence>
<organism evidence="9 10">
    <name type="scientific">Ficus carica</name>
    <name type="common">Common fig</name>
    <dbReference type="NCBI Taxonomy" id="3494"/>
    <lineage>
        <taxon>Eukaryota</taxon>
        <taxon>Viridiplantae</taxon>
        <taxon>Streptophyta</taxon>
        <taxon>Embryophyta</taxon>
        <taxon>Tracheophyta</taxon>
        <taxon>Spermatophyta</taxon>
        <taxon>Magnoliopsida</taxon>
        <taxon>eudicotyledons</taxon>
        <taxon>Gunneridae</taxon>
        <taxon>Pentapetalae</taxon>
        <taxon>rosids</taxon>
        <taxon>fabids</taxon>
        <taxon>Rosales</taxon>
        <taxon>Moraceae</taxon>
        <taxon>Ficeae</taxon>
        <taxon>Ficus</taxon>
    </lineage>
</organism>
<gene>
    <name evidence="9" type="ORF">TIFTF001_006092</name>
</gene>
<reference evidence="9" key="1">
    <citation type="submission" date="2023-07" db="EMBL/GenBank/DDBJ databases">
        <title>draft genome sequence of fig (Ficus carica).</title>
        <authorList>
            <person name="Takahashi T."/>
            <person name="Nishimura K."/>
        </authorList>
    </citation>
    <scope>NUCLEOTIDE SEQUENCE</scope>
</reference>
<comment type="caution">
    <text evidence="9">The sequence shown here is derived from an EMBL/GenBank/DDBJ whole genome shotgun (WGS) entry which is preliminary data.</text>
</comment>
<accession>A0AA87ZNH3</accession>
<evidence type="ECO:0000256" key="2">
    <source>
        <dbReference type="ARBA" id="ARBA00008834"/>
    </source>
</evidence>
<evidence type="ECO:0000256" key="4">
    <source>
        <dbReference type="ARBA" id="ARBA00022525"/>
    </source>
</evidence>
<protein>
    <submittedName>
        <fullName evidence="9">Uncharacterized protein</fullName>
    </submittedName>
</protein>
<keyword evidence="4" id="KW-0964">Secreted</keyword>
<keyword evidence="3" id="KW-0134">Cell wall</keyword>
<dbReference type="SUPFAM" id="SSF51126">
    <property type="entry name" value="Pectin lyase-like"/>
    <property type="match status" value="1"/>
</dbReference>
<sequence>MLDLAFLSAWKEACGSKVKGKVLVTKGTYLLSPVCQQWTRKGGSHFNTSTDLDSSAVAYSMARELLLGLKTNALKFKMQTSDHQLYCLYYSTCKDEMPSRIKVSNVRFNNIRGTSSSKDVAGSLVCSKSFPCRHVETGDIILVKSDADGPAVSSCSNVKPILTGKQIPATCV</sequence>
<evidence type="ECO:0000256" key="3">
    <source>
        <dbReference type="ARBA" id="ARBA00022512"/>
    </source>
</evidence>
<comment type="subcellular location">
    <subcellularLocation>
        <location evidence="1">Secreted</location>
        <location evidence="1">Cell wall</location>
    </subcellularLocation>
</comment>
<evidence type="ECO:0000256" key="1">
    <source>
        <dbReference type="ARBA" id="ARBA00004191"/>
    </source>
</evidence>
<dbReference type="GO" id="GO:0004650">
    <property type="term" value="F:polygalacturonase activity"/>
    <property type="evidence" value="ECO:0007669"/>
    <property type="project" value="InterPro"/>
</dbReference>
<evidence type="ECO:0000256" key="7">
    <source>
        <dbReference type="ARBA" id="ARBA00023316"/>
    </source>
</evidence>
<dbReference type="InterPro" id="IPR000743">
    <property type="entry name" value="Glyco_hydro_28"/>
</dbReference>
<dbReference type="Gene3D" id="2.160.20.10">
    <property type="entry name" value="Single-stranded right-handed beta-helix, Pectin lyase-like"/>
    <property type="match status" value="1"/>
</dbReference>
<comment type="similarity">
    <text evidence="2 8">Belongs to the glycosyl hydrolase 28 family.</text>
</comment>
<dbReference type="Pfam" id="PF00295">
    <property type="entry name" value="Glyco_hydro_28"/>
    <property type="match status" value="1"/>
</dbReference>
<dbReference type="InterPro" id="IPR011050">
    <property type="entry name" value="Pectin_lyase_fold/virulence"/>
</dbReference>
<dbReference type="PANTHER" id="PTHR31375">
    <property type="match status" value="1"/>
</dbReference>
<keyword evidence="10" id="KW-1185">Reference proteome</keyword>